<gene>
    <name evidence="3" type="ORF">GWI33_002204</name>
</gene>
<dbReference type="EMBL" id="JAACXV010000161">
    <property type="protein sequence ID" value="KAF7282665.1"/>
    <property type="molecule type" value="Genomic_DNA"/>
</dbReference>
<dbReference type="Proteomes" id="UP000625711">
    <property type="component" value="Unassembled WGS sequence"/>
</dbReference>
<dbReference type="InterPro" id="IPR008862">
    <property type="entry name" value="Tcp11"/>
</dbReference>
<dbReference type="PANTHER" id="PTHR12832">
    <property type="entry name" value="TESTIS-SPECIFIC PROTEIN PBS13 T-COMPLEX 11"/>
    <property type="match status" value="1"/>
</dbReference>
<comment type="caution">
    <text evidence="3">The sequence shown here is derived from an EMBL/GenBank/DDBJ whole genome shotgun (WGS) entry which is preliminary data.</text>
</comment>
<dbReference type="OrthoDB" id="276323at2759"/>
<protein>
    <recommendedName>
        <fullName evidence="5">T-complex protein 11-like protein 1</fullName>
    </recommendedName>
</protein>
<feature type="compositionally biased region" description="Polar residues" evidence="2">
    <location>
        <begin position="1"/>
        <end position="26"/>
    </location>
</feature>
<proteinExistence type="inferred from homology"/>
<evidence type="ECO:0000313" key="3">
    <source>
        <dbReference type="EMBL" id="KAF7282665.1"/>
    </source>
</evidence>
<name>A0A834IKR5_RHYFE</name>
<dbReference type="Pfam" id="PF05794">
    <property type="entry name" value="Tcp11"/>
    <property type="match status" value="1"/>
</dbReference>
<evidence type="ECO:0000256" key="2">
    <source>
        <dbReference type="SAM" id="MobiDB-lite"/>
    </source>
</evidence>
<feature type="region of interest" description="Disordered" evidence="2">
    <location>
        <begin position="1"/>
        <end position="39"/>
    </location>
</feature>
<comment type="similarity">
    <text evidence="1">Belongs to the TCP11 family.</text>
</comment>
<organism evidence="3 4">
    <name type="scientific">Rhynchophorus ferrugineus</name>
    <name type="common">Red palm weevil</name>
    <name type="synonym">Curculio ferrugineus</name>
    <dbReference type="NCBI Taxonomy" id="354439"/>
    <lineage>
        <taxon>Eukaryota</taxon>
        <taxon>Metazoa</taxon>
        <taxon>Ecdysozoa</taxon>
        <taxon>Arthropoda</taxon>
        <taxon>Hexapoda</taxon>
        <taxon>Insecta</taxon>
        <taxon>Pterygota</taxon>
        <taxon>Neoptera</taxon>
        <taxon>Endopterygota</taxon>
        <taxon>Coleoptera</taxon>
        <taxon>Polyphaga</taxon>
        <taxon>Cucujiformia</taxon>
        <taxon>Curculionidae</taxon>
        <taxon>Dryophthorinae</taxon>
        <taxon>Rhynchophorus</taxon>
    </lineage>
</organism>
<accession>A0A834IKR5</accession>
<reference evidence="3" key="1">
    <citation type="submission" date="2020-08" db="EMBL/GenBank/DDBJ databases">
        <title>Genome sequencing and assembly of the red palm weevil Rhynchophorus ferrugineus.</title>
        <authorList>
            <person name="Dias G.B."/>
            <person name="Bergman C.M."/>
            <person name="Manee M."/>
        </authorList>
    </citation>
    <scope>NUCLEOTIDE SEQUENCE</scope>
    <source>
        <strain evidence="3">AA-2017</strain>
        <tissue evidence="3">Whole larva</tissue>
    </source>
</reference>
<dbReference type="PANTHER" id="PTHR12832:SF11">
    <property type="entry name" value="LD23868P"/>
    <property type="match status" value="1"/>
</dbReference>
<sequence>MNNEKSQPQEAGGSRNRTISECSYTSDDGPASGFTGRRQRTTSQTFMVASGLTAASPPKFVSLEEIMQAANGMRDMNLVHQIVVDENFRLEKADPEPNTVQKVIKDTMHKAFWDVLKEQLAEDPPNYNQAFVLLEEIKQCLFDLLLPQHTKIRQQISEVLDIDLIRQQAEKGILDFSYYAQYVISIMAKMCAQVRDEKIEELRQATDIIEVYKGILETLELMQLDMANFTLQIIRPDIIKNSVELERQKFAKYLSIQPDGLQYTRKWLLNQVKTDESVPGNVDYEKFITTCSKKAFTMACLDLIDWDRSQPYPETFILDEERLYDLQIRAYRLIAASTILLVTLSNSSPNLQTLNVFKQSLKDHIMILTQNIKNDKELNEILPNVAEQVVNDIKEAQDKYDLQELTPAKENTFREVILDIGKEDNKIRSIVKQRVKDFFLDILESATAAPQKVPTGLNVFQRELTGIAGQLLRIVSHNSTVFCIYYYDIIAAELPKPSGAN</sequence>
<evidence type="ECO:0000313" key="4">
    <source>
        <dbReference type="Proteomes" id="UP000625711"/>
    </source>
</evidence>
<dbReference type="GO" id="GO:0007165">
    <property type="term" value="P:signal transduction"/>
    <property type="evidence" value="ECO:0007669"/>
    <property type="project" value="TreeGrafter"/>
</dbReference>
<evidence type="ECO:0008006" key="5">
    <source>
        <dbReference type="Google" id="ProtNLM"/>
    </source>
</evidence>
<evidence type="ECO:0000256" key="1">
    <source>
        <dbReference type="ARBA" id="ARBA00010954"/>
    </source>
</evidence>
<keyword evidence="4" id="KW-1185">Reference proteome</keyword>
<dbReference type="AlphaFoldDB" id="A0A834IKR5"/>